<dbReference type="PROSITE" id="PS50995">
    <property type="entry name" value="HTH_MARR_2"/>
    <property type="match status" value="1"/>
</dbReference>
<evidence type="ECO:0000256" key="2">
    <source>
        <dbReference type="ARBA" id="ARBA00023125"/>
    </source>
</evidence>
<name>A0A3B0SDB9_9ZZZZ</name>
<evidence type="ECO:0000259" key="4">
    <source>
        <dbReference type="PROSITE" id="PS50995"/>
    </source>
</evidence>
<dbReference type="InterPro" id="IPR036388">
    <property type="entry name" value="WH-like_DNA-bd_sf"/>
</dbReference>
<dbReference type="SUPFAM" id="SSF46785">
    <property type="entry name" value="Winged helix' DNA-binding domain"/>
    <property type="match status" value="1"/>
</dbReference>
<keyword evidence="3" id="KW-0804">Transcription</keyword>
<evidence type="ECO:0000256" key="3">
    <source>
        <dbReference type="ARBA" id="ARBA00023163"/>
    </source>
</evidence>
<dbReference type="InterPro" id="IPR036390">
    <property type="entry name" value="WH_DNA-bd_sf"/>
</dbReference>
<dbReference type="SMART" id="SM00347">
    <property type="entry name" value="HTH_MARR"/>
    <property type="match status" value="1"/>
</dbReference>
<dbReference type="GO" id="GO:0003700">
    <property type="term" value="F:DNA-binding transcription factor activity"/>
    <property type="evidence" value="ECO:0007669"/>
    <property type="project" value="InterPro"/>
</dbReference>
<accession>A0A3B0SDB9</accession>
<dbReference type="InterPro" id="IPR052067">
    <property type="entry name" value="Metal_resp_HTH_trans_reg"/>
</dbReference>
<reference evidence="5" key="1">
    <citation type="submission" date="2018-06" db="EMBL/GenBank/DDBJ databases">
        <authorList>
            <person name="Zhirakovskaya E."/>
        </authorList>
    </citation>
    <scope>NUCLEOTIDE SEQUENCE</scope>
</reference>
<evidence type="ECO:0000256" key="1">
    <source>
        <dbReference type="ARBA" id="ARBA00023015"/>
    </source>
</evidence>
<dbReference type="InterPro" id="IPR000835">
    <property type="entry name" value="HTH_MarR-typ"/>
</dbReference>
<gene>
    <name evidence="5" type="ORF">MNBD_ALPHA06-1899</name>
</gene>
<dbReference type="GO" id="GO:0003677">
    <property type="term" value="F:DNA binding"/>
    <property type="evidence" value="ECO:0007669"/>
    <property type="project" value="UniProtKB-KW"/>
</dbReference>
<keyword evidence="2" id="KW-0238">DNA-binding</keyword>
<protein>
    <submittedName>
        <fullName evidence="5">Transcriptional regulator, MarR family</fullName>
    </submittedName>
</protein>
<keyword evidence="1" id="KW-0805">Transcription regulation</keyword>
<dbReference type="Pfam" id="PF12802">
    <property type="entry name" value="MarR_2"/>
    <property type="match status" value="1"/>
</dbReference>
<dbReference type="PRINTS" id="PR00598">
    <property type="entry name" value="HTHMARR"/>
</dbReference>
<dbReference type="PANTHER" id="PTHR35790">
    <property type="entry name" value="HTH-TYPE TRANSCRIPTIONAL REGULATOR PCHR"/>
    <property type="match status" value="1"/>
</dbReference>
<dbReference type="Gene3D" id="1.10.10.10">
    <property type="entry name" value="Winged helix-like DNA-binding domain superfamily/Winged helix DNA-binding domain"/>
    <property type="match status" value="1"/>
</dbReference>
<feature type="domain" description="HTH marR-type" evidence="4">
    <location>
        <begin position="15"/>
        <end position="148"/>
    </location>
</feature>
<sequence>MTSSDEGSRNLLQLQDFLPYRLSVVSNQVSNLIADLYQDRFGLSIWQWRVIAMLGSNGSRTAQQIAAQAAMDKMTVSRSVSALLKRDLINRAPSQTDRRSHILRLTATGQKIHDEIAPLARKQEQVLLSGMSQRETKQLFSLLERLEQTAVKAHADKSTF</sequence>
<proteinExistence type="predicted"/>
<organism evidence="5">
    <name type="scientific">hydrothermal vent metagenome</name>
    <dbReference type="NCBI Taxonomy" id="652676"/>
    <lineage>
        <taxon>unclassified sequences</taxon>
        <taxon>metagenomes</taxon>
        <taxon>ecological metagenomes</taxon>
    </lineage>
</organism>
<dbReference type="PANTHER" id="PTHR35790:SF4">
    <property type="entry name" value="HTH-TYPE TRANSCRIPTIONAL REGULATOR PCHR"/>
    <property type="match status" value="1"/>
</dbReference>
<dbReference type="EMBL" id="UOEE01000331">
    <property type="protein sequence ID" value="VAW02033.1"/>
    <property type="molecule type" value="Genomic_DNA"/>
</dbReference>
<dbReference type="InterPro" id="IPR023187">
    <property type="entry name" value="Tscrpt_reg_MarR-type_CS"/>
</dbReference>
<dbReference type="AlphaFoldDB" id="A0A3B0SDB9"/>
<dbReference type="PROSITE" id="PS01117">
    <property type="entry name" value="HTH_MARR_1"/>
    <property type="match status" value="1"/>
</dbReference>
<evidence type="ECO:0000313" key="5">
    <source>
        <dbReference type="EMBL" id="VAW02033.1"/>
    </source>
</evidence>